<evidence type="ECO:0000256" key="2">
    <source>
        <dbReference type="ARBA" id="ARBA00023015"/>
    </source>
</evidence>
<gene>
    <name evidence="6" type="ORF">SAMN05216529_12021</name>
</gene>
<keyword evidence="4" id="KW-0804">Transcription</keyword>
<dbReference type="Gene3D" id="3.40.50.2300">
    <property type="match status" value="2"/>
</dbReference>
<dbReference type="Pfam" id="PF13377">
    <property type="entry name" value="Peripla_BP_3"/>
    <property type="match status" value="1"/>
</dbReference>
<evidence type="ECO:0000256" key="1">
    <source>
        <dbReference type="ARBA" id="ARBA00022491"/>
    </source>
</evidence>
<keyword evidence="7" id="KW-1185">Reference proteome</keyword>
<dbReference type="SUPFAM" id="SSF47413">
    <property type="entry name" value="lambda repressor-like DNA-binding domains"/>
    <property type="match status" value="1"/>
</dbReference>
<proteinExistence type="predicted"/>
<dbReference type="OrthoDB" id="9796186at2"/>
<sequence>MAGIKDVAKMAGVGVGTVSRVINNSGYVAEATREKVEDVMKTLNYTPNELARNLYRKKTGIVAVLVPDSAHPFFAEFVRSVEMELYHRGYKTMICNTDKVKNSESEYLQMLRQRVVDGVITGVHSLEIAEYLDIERPIVALDRFIGNKIPVVSVDHKLGGRLAAEELIKAGCREIIQFQGSKSVQSPSQERHTEFERIINMHGITLHSVELGWNKFETPYYEEIVSRVFGEYSNTDGVFGADLLALEYMKVAQEQGKRIPEDLKVICYDGTFVTDVVSPPVTIIRQPIEQLAQESVRLIDHMINGKEYKKRMVEFTPELIRRKSTL</sequence>
<evidence type="ECO:0000256" key="4">
    <source>
        <dbReference type="ARBA" id="ARBA00023163"/>
    </source>
</evidence>
<name>A0A315ZRI9_9FIRM</name>
<dbReference type="PROSITE" id="PS50932">
    <property type="entry name" value="HTH_LACI_2"/>
    <property type="match status" value="1"/>
</dbReference>
<dbReference type="GO" id="GO:0000976">
    <property type="term" value="F:transcription cis-regulatory region binding"/>
    <property type="evidence" value="ECO:0007669"/>
    <property type="project" value="TreeGrafter"/>
</dbReference>
<keyword evidence="2" id="KW-0805">Transcription regulation</keyword>
<dbReference type="PANTHER" id="PTHR30146">
    <property type="entry name" value="LACI-RELATED TRANSCRIPTIONAL REPRESSOR"/>
    <property type="match status" value="1"/>
</dbReference>
<keyword evidence="1" id="KW-0678">Repressor</keyword>
<dbReference type="EMBL" id="UHJJ01000020">
    <property type="protein sequence ID" value="SUQ16038.1"/>
    <property type="molecule type" value="Genomic_DNA"/>
</dbReference>
<dbReference type="AlphaFoldDB" id="A0A315ZRI9"/>
<reference evidence="7" key="1">
    <citation type="submission" date="2017-07" db="EMBL/GenBank/DDBJ databases">
        <authorList>
            <person name="Varghese N."/>
            <person name="Submissions S."/>
        </authorList>
    </citation>
    <scope>NUCLEOTIDE SEQUENCE [LARGE SCALE GENOMIC DNA]</scope>
    <source>
        <strain evidence="7">NLAE-zl-C134</strain>
    </source>
</reference>
<dbReference type="PANTHER" id="PTHR30146:SF95">
    <property type="entry name" value="RIBOSE OPERON REPRESSOR"/>
    <property type="match status" value="1"/>
</dbReference>
<dbReference type="SMART" id="SM00354">
    <property type="entry name" value="HTH_LACI"/>
    <property type="match status" value="1"/>
</dbReference>
<dbReference type="Proteomes" id="UP000254051">
    <property type="component" value="Unassembled WGS sequence"/>
</dbReference>
<dbReference type="InterPro" id="IPR028082">
    <property type="entry name" value="Peripla_BP_I"/>
</dbReference>
<evidence type="ECO:0000256" key="3">
    <source>
        <dbReference type="ARBA" id="ARBA00023125"/>
    </source>
</evidence>
<evidence type="ECO:0000313" key="7">
    <source>
        <dbReference type="Proteomes" id="UP000254051"/>
    </source>
</evidence>
<evidence type="ECO:0000259" key="5">
    <source>
        <dbReference type="PROSITE" id="PS50932"/>
    </source>
</evidence>
<dbReference type="CDD" id="cd01392">
    <property type="entry name" value="HTH_LacI"/>
    <property type="match status" value="1"/>
</dbReference>
<accession>A0A315ZRI9</accession>
<dbReference type="CDD" id="cd06291">
    <property type="entry name" value="PBP1_Qymf-like"/>
    <property type="match status" value="1"/>
</dbReference>
<dbReference type="Gene3D" id="1.10.260.40">
    <property type="entry name" value="lambda repressor-like DNA-binding domains"/>
    <property type="match status" value="1"/>
</dbReference>
<dbReference type="SUPFAM" id="SSF53822">
    <property type="entry name" value="Periplasmic binding protein-like I"/>
    <property type="match status" value="1"/>
</dbReference>
<keyword evidence="3" id="KW-0238">DNA-binding</keyword>
<dbReference type="PRINTS" id="PR00036">
    <property type="entry name" value="HTHLACI"/>
</dbReference>
<dbReference type="InterPro" id="IPR000843">
    <property type="entry name" value="HTH_LacI"/>
</dbReference>
<protein>
    <submittedName>
        <fullName evidence="6">Transcriptional regulator, LacI family</fullName>
    </submittedName>
</protein>
<dbReference type="GO" id="GO:0003700">
    <property type="term" value="F:DNA-binding transcription factor activity"/>
    <property type="evidence" value="ECO:0007669"/>
    <property type="project" value="TreeGrafter"/>
</dbReference>
<dbReference type="RefSeq" id="WP_109714398.1">
    <property type="nucleotide sequence ID" value="NZ_QGDS01000020.1"/>
</dbReference>
<dbReference type="Pfam" id="PF00356">
    <property type="entry name" value="LacI"/>
    <property type="match status" value="1"/>
</dbReference>
<dbReference type="PROSITE" id="PS00356">
    <property type="entry name" value="HTH_LACI_1"/>
    <property type="match status" value="1"/>
</dbReference>
<dbReference type="InterPro" id="IPR046335">
    <property type="entry name" value="LacI/GalR-like_sensor"/>
</dbReference>
<feature type="domain" description="HTH lacI-type" evidence="5">
    <location>
        <begin position="2"/>
        <end position="56"/>
    </location>
</feature>
<organism evidence="6 7">
    <name type="scientific">Faecalicatena contorta</name>
    <dbReference type="NCBI Taxonomy" id="39482"/>
    <lineage>
        <taxon>Bacteria</taxon>
        <taxon>Bacillati</taxon>
        <taxon>Bacillota</taxon>
        <taxon>Clostridia</taxon>
        <taxon>Lachnospirales</taxon>
        <taxon>Lachnospiraceae</taxon>
        <taxon>Faecalicatena</taxon>
    </lineage>
</organism>
<evidence type="ECO:0000313" key="6">
    <source>
        <dbReference type="EMBL" id="SUQ16038.1"/>
    </source>
</evidence>
<dbReference type="InterPro" id="IPR010982">
    <property type="entry name" value="Lambda_DNA-bd_dom_sf"/>
</dbReference>